<organism evidence="7 8">
    <name type="scientific">Zea mays</name>
    <name type="common">Maize</name>
    <dbReference type="NCBI Taxonomy" id="4577"/>
    <lineage>
        <taxon>Eukaryota</taxon>
        <taxon>Viridiplantae</taxon>
        <taxon>Streptophyta</taxon>
        <taxon>Embryophyta</taxon>
        <taxon>Tracheophyta</taxon>
        <taxon>Spermatophyta</taxon>
        <taxon>Magnoliopsida</taxon>
        <taxon>Liliopsida</taxon>
        <taxon>Poales</taxon>
        <taxon>Poaceae</taxon>
        <taxon>PACMAD clade</taxon>
        <taxon>Panicoideae</taxon>
        <taxon>Andropogonodae</taxon>
        <taxon>Andropogoneae</taxon>
        <taxon>Tripsacinae</taxon>
        <taxon>Zea</taxon>
    </lineage>
</organism>
<dbReference type="FunFam" id="3.60.15.10:FF:000039">
    <property type="entry name" value="DNA repair metallo-beta-lactamase family protein"/>
    <property type="match status" value="1"/>
</dbReference>
<keyword evidence="3" id="KW-0227">DNA damage</keyword>
<keyword evidence="4" id="KW-0234">DNA repair</keyword>
<evidence type="ECO:0000313" key="7">
    <source>
        <dbReference type="EMBL" id="PWZ33240.1"/>
    </source>
</evidence>
<dbReference type="Pfam" id="PF07522">
    <property type="entry name" value="DRMBL"/>
    <property type="match status" value="1"/>
</dbReference>
<dbReference type="EMBL" id="NCVQ01000004">
    <property type="protein sequence ID" value="PWZ33240.1"/>
    <property type="molecule type" value="Genomic_DNA"/>
</dbReference>
<evidence type="ECO:0000256" key="4">
    <source>
        <dbReference type="ARBA" id="ARBA00023204"/>
    </source>
</evidence>
<dbReference type="FunFam" id="3.40.50.12650:FF:000005">
    <property type="entry name" value="DNA repair metallo-beta-lactamase family protein"/>
    <property type="match status" value="1"/>
</dbReference>
<name>A0A3L6FK83_MAIZE</name>
<sequence length="634" mass="70973">MPIDMPRGLPFAVDTWGSSSRSRRHRFLTHAHRDHLVGAGADIDGGGIVYATRLTLHLALRHFPQLGSWEFVEMDVGRTLVVDDPVGTFSVTAYDANHCPGAVMFLFEGQFGTILHTGDCRLTPDCVQNLPMKYVTKKGNENICRLDFVFLDCTFSKCFLKLPSKDSAIRQVVLRAVVISCIWKHMHAPFVFLACDLLGHEDILVEVSRTFGTKIYVDPKLDCFKALSLTAPEIITDDSSSRFQMVGFHQLHDRASKELAEARENLQPEPLFIRPSTQWYATCARSPKPSLTEAEQDELGIWHVCFSIHSSRDELEQALQLLQPHWVISTTPPCFAIELSYVKKHCFKTRLTADDPLWKIFRDPLGKSVSSPCSVLATETRTDENNSNFVVDGDHSSSSSDGCTYLNVISTLELKFVPPHPPEEPDITLFGRARFASQAIDFMKEDYIALEEARACAATDSVHGSSEDVETYSGMDFGVKQPPASQQDLMEVGDDVSFKKIGDDVDSCKHEVTSTQLEGFQVKSLPTVQSNMLVVSDQLEKSEVVGESKLLRSTEDLNLTMVRSAERTDCQKEPLCYIGSSKCLNASLKRFYRSRNIPVPRPLPSLVKLMESTKRVKIQPNTNYTLLNSRHSLP</sequence>
<dbReference type="AlphaFoldDB" id="A0A3L6FK83"/>
<comment type="similarity">
    <text evidence="2">Belongs to the DNA repair metallo-beta-lactamase (DRMBL) family.</text>
</comment>
<accession>A0A3L6FK83</accession>
<evidence type="ECO:0000256" key="3">
    <source>
        <dbReference type="ARBA" id="ARBA00022763"/>
    </source>
</evidence>
<evidence type="ECO:0000259" key="6">
    <source>
        <dbReference type="Pfam" id="PF07522"/>
    </source>
</evidence>
<dbReference type="PANTHER" id="PTHR23240">
    <property type="entry name" value="DNA CROSS-LINK REPAIR PROTEIN PSO2/SNM1-RELATED"/>
    <property type="match status" value="1"/>
</dbReference>
<dbReference type="InterPro" id="IPR036866">
    <property type="entry name" value="RibonucZ/Hydroxyglut_hydro"/>
</dbReference>
<dbReference type="Gene3D" id="3.40.50.12650">
    <property type="match status" value="1"/>
</dbReference>
<comment type="subcellular location">
    <subcellularLocation>
        <location evidence="1">Nucleus</location>
    </subcellularLocation>
</comment>
<evidence type="ECO:0000313" key="8">
    <source>
        <dbReference type="Proteomes" id="UP000251960"/>
    </source>
</evidence>
<keyword evidence="7" id="KW-0378">Hydrolase</keyword>
<proteinExistence type="inferred from homology"/>
<evidence type="ECO:0000256" key="1">
    <source>
        <dbReference type="ARBA" id="ARBA00004123"/>
    </source>
</evidence>
<dbReference type="GO" id="GO:0005634">
    <property type="term" value="C:nucleus"/>
    <property type="evidence" value="ECO:0007669"/>
    <property type="project" value="UniProtKB-SubCell"/>
</dbReference>
<protein>
    <submittedName>
        <fullName evidence="7">5' exonuclease Apollo</fullName>
    </submittedName>
</protein>
<keyword evidence="7" id="KW-0269">Exonuclease</keyword>
<dbReference type="GO" id="GO:0004527">
    <property type="term" value="F:exonuclease activity"/>
    <property type="evidence" value="ECO:0007669"/>
    <property type="project" value="UniProtKB-KW"/>
</dbReference>
<evidence type="ECO:0000256" key="2">
    <source>
        <dbReference type="ARBA" id="ARBA00010304"/>
    </source>
</evidence>
<dbReference type="Gene3D" id="3.60.15.10">
    <property type="entry name" value="Ribonuclease Z/Hydroxyacylglutathione hydrolase-like"/>
    <property type="match status" value="1"/>
</dbReference>
<gene>
    <name evidence="7" type="primary">DCLRE1B_0</name>
    <name evidence="7" type="ORF">Zm00014a_023144</name>
</gene>
<keyword evidence="7" id="KW-0540">Nuclease</keyword>
<dbReference type="GO" id="GO:0006281">
    <property type="term" value="P:DNA repair"/>
    <property type="evidence" value="ECO:0007669"/>
    <property type="project" value="UniProtKB-KW"/>
</dbReference>
<dbReference type="InterPro" id="IPR011084">
    <property type="entry name" value="DRMBL"/>
</dbReference>
<feature type="domain" description="DNA repair metallo-beta-lactamase" evidence="6">
    <location>
        <begin position="231"/>
        <end position="334"/>
    </location>
</feature>
<dbReference type="Proteomes" id="UP000251960">
    <property type="component" value="Chromosome 3"/>
</dbReference>
<keyword evidence="5" id="KW-0539">Nucleus</keyword>
<dbReference type="ExpressionAtlas" id="A0A3L6FK83">
    <property type="expression patterns" value="baseline and differential"/>
</dbReference>
<dbReference type="SUPFAM" id="SSF56281">
    <property type="entry name" value="Metallo-hydrolase/oxidoreductase"/>
    <property type="match status" value="1"/>
</dbReference>
<dbReference type="PANTHER" id="PTHR23240:SF31">
    <property type="entry name" value="DNA REPAIR METALLO-BETA-LACTAMASE FAMILY PROTEIN"/>
    <property type="match status" value="1"/>
</dbReference>
<comment type="caution">
    <text evidence="7">The sequence shown here is derived from an EMBL/GenBank/DDBJ whole genome shotgun (WGS) entry which is preliminary data.</text>
</comment>
<evidence type="ECO:0000256" key="5">
    <source>
        <dbReference type="ARBA" id="ARBA00023242"/>
    </source>
</evidence>
<reference evidence="7 8" key="1">
    <citation type="journal article" date="2018" name="Nat. Genet.">
        <title>Extensive intraspecific gene order and gene structural variations between Mo17 and other maize genomes.</title>
        <authorList>
            <person name="Sun S."/>
            <person name="Zhou Y."/>
            <person name="Chen J."/>
            <person name="Shi J."/>
            <person name="Zhao H."/>
            <person name="Zhao H."/>
            <person name="Song W."/>
            <person name="Zhang M."/>
            <person name="Cui Y."/>
            <person name="Dong X."/>
            <person name="Liu H."/>
            <person name="Ma X."/>
            <person name="Jiao Y."/>
            <person name="Wang B."/>
            <person name="Wei X."/>
            <person name="Stein J.C."/>
            <person name="Glaubitz J.C."/>
            <person name="Lu F."/>
            <person name="Yu G."/>
            <person name="Liang C."/>
            <person name="Fengler K."/>
            <person name="Li B."/>
            <person name="Rafalski A."/>
            <person name="Schnable P.S."/>
            <person name="Ware D.H."/>
            <person name="Buckler E.S."/>
            <person name="Lai J."/>
        </authorList>
    </citation>
    <scope>NUCLEOTIDE SEQUENCE [LARGE SCALE GENOMIC DNA]</scope>
    <source>
        <strain evidence="8">cv. Missouri 17</strain>
        <tissue evidence="7">Seedling</tissue>
    </source>
</reference>